<dbReference type="Pfam" id="PF02771">
    <property type="entry name" value="Acyl-CoA_dh_N"/>
    <property type="match status" value="1"/>
</dbReference>
<proteinExistence type="inferred from homology"/>
<evidence type="ECO:0000256" key="9">
    <source>
        <dbReference type="ARBA" id="ARBA00069043"/>
    </source>
</evidence>
<comment type="function">
    <text evidence="7">Involved in the assimilation of dimethylsulphoniopropionate (DMSP), an important compound in the fixation of carbon in marine phytoplankton, by mediating the conversion of 3-(methylthio)propanoyl-CoA (MMPA-CoA) to 3-(methylthio)acryloyl-CoA (MTA-CoA).</text>
</comment>
<organism evidence="15 16">
    <name type="scientific">Marinobacterium lutimaris</name>
    <dbReference type="NCBI Taxonomy" id="568106"/>
    <lineage>
        <taxon>Bacteria</taxon>
        <taxon>Pseudomonadati</taxon>
        <taxon>Pseudomonadota</taxon>
        <taxon>Gammaproteobacteria</taxon>
        <taxon>Oceanospirillales</taxon>
        <taxon>Oceanospirillaceae</taxon>
        <taxon>Marinobacterium</taxon>
    </lineage>
</organism>
<evidence type="ECO:0000313" key="15">
    <source>
        <dbReference type="EMBL" id="SEG75040.1"/>
    </source>
</evidence>
<dbReference type="SUPFAM" id="SSF56645">
    <property type="entry name" value="Acyl-CoA dehydrogenase NM domain-like"/>
    <property type="match status" value="1"/>
</dbReference>
<evidence type="ECO:0000259" key="13">
    <source>
        <dbReference type="Pfam" id="PF02771"/>
    </source>
</evidence>
<dbReference type="InterPro" id="IPR037069">
    <property type="entry name" value="AcylCoA_DH/ox_N_sf"/>
</dbReference>
<accession>A0A1H6CPW3</accession>
<dbReference type="GO" id="GO:0050660">
    <property type="term" value="F:flavin adenine dinucleotide binding"/>
    <property type="evidence" value="ECO:0007669"/>
    <property type="project" value="InterPro"/>
</dbReference>
<dbReference type="InterPro" id="IPR013786">
    <property type="entry name" value="AcylCoA_DH/ox_N"/>
</dbReference>
<feature type="domain" description="Acetyl-CoA dehydrogenase-like C-terminal" evidence="14">
    <location>
        <begin position="461"/>
        <end position="577"/>
    </location>
</feature>
<dbReference type="Proteomes" id="UP000236745">
    <property type="component" value="Unassembled WGS sequence"/>
</dbReference>
<dbReference type="EMBL" id="FNVQ01000004">
    <property type="protein sequence ID" value="SEG75040.1"/>
    <property type="molecule type" value="Genomic_DNA"/>
</dbReference>
<dbReference type="RefSeq" id="WP_104004414.1">
    <property type="nucleotide sequence ID" value="NZ_FNVQ01000004.1"/>
</dbReference>
<dbReference type="InterPro" id="IPR009075">
    <property type="entry name" value="AcylCo_DH/oxidase_C"/>
</dbReference>
<keyword evidence="16" id="KW-1185">Reference proteome</keyword>
<dbReference type="EC" id="1.3.99.41" evidence="8"/>
<evidence type="ECO:0000256" key="8">
    <source>
        <dbReference type="ARBA" id="ARBA00066694"/>
    </source>
</evidence>
<dbReference type="PANTHER" id="PTHR42803">
    <property type="entry name" value="ACYL-COA DEHYDROGENASE"/>
    <property type="match status" value="1"/>
</dbReference>
<dbReference type="SUPFAM" id="SSF47203">
    <property type="entry name" value="Acyl-CoA dehydrogenase C-terminal domain-like"/>
    <property type="match status" value="1"/>
</dbReference>
<dbReference type="InterPro" id="IPR046373">
    <property type="entry name" value="Acyl-CoA_Oxase/DH_mid-dom_sf"/>
</dbReference>
<comment type="catalytic activity">
    <reaction evidence="6">
        <text>3-(methylsulfanyl)propanoyl-CoA + oxidized [electron-transfer flavoprotein] + H(+) = 3-(methylsulfanyl)acryloyl-CoA + reduced [electron-transfer flavoprotein]</text>
        <dbReference type="Rhea" id="RHEA:52612"/>
        <dbReference type="Rhea" id="RHEA-COMP:10685"/>
        <dbReference type="Rhea" id="RHEA-COMP:10686"/>
        <dbReference type="ChEBI" id="CHEBI:15378"/>
        <dbReference type="ChEBI" id="CHEBI:57692"/>
        <dbReference type="ChEBI" id="CHEBI:58307"/>
        <dbReference type="ChEBI" id="CHEBI:82815"/>
        <dbReference type="ChEBI" id="CHEBI:84994"/>
        <dbReference type="EC" id="1.3.99.41"/>
    </reaction>
    <physiologicalReaction direction="left-to-right" evidence="6">
        <dbReference type="Rhea" id="RHEA:52613"/>
    </physiologicalReaction>
</comment>
<name>A0A1H6CPW3_9GAMM</name>
<sequence length="594" mass="65034">MLKFNPPLRDLQFVIHDVLAGANGLAELPDYEDFDAETLNAIADEAGRFASEQLLLVNEQADRVGCSWSEGQVTMSPGFADAWNAYRELGWPSMCAQPSEGGQGLPKLAFSVVSEFLCSASHAFVMIATINHCTSTCLRSSATAELQEKWIPALTNGEVLSSMCITEPQAGSDVGLLSTKAEPDGEGTYRLSGSKIFASGAEHDLTKNIVHLVLARIPGAPAGTRGLSLFLVPKLTDGGQSNGVYCDGIEHKMGLHGSPTCSLRFENAQGWLVGEENAGLKAMFAVMNEARLLSGLQAVGMSETAMQNAWEYTLERRQGRSPQGEQPCLLIEHVDVQRMLLTQKAWTEAGRFLLHWTALLMDQAESHPQIAKRDEAEDLLPLLTPIVKGFLSENAQESTSLALQLFGGHGYVTETGIEQLVRDVRITTVYEGTTTIQGQDLLIRKVLSDGGRRLNRLQTAIRHWLDNHSGRAELLNFCKPLAEVSAMVDRVTRQLIDRYATDPTSVLGACTAYLRLMGHLVFAWAWARMAAVALSQQGDADDDWYSLKVETARFYFNQLLPEIKALELAIAHSPKSLGRLMGASNCSEEKRHES</sequence>
<evidence type="ECO:0000256" key="5">
    <source>
        <dbReference type="ARBA" id="ARBA00023002"/>
    </source>
</evidence>
<evidence type="ECO:0000256" key="7">
    <source>
        <dbReference type="ARBA" id="ARBA00058683"/>
    </source>
</evidence>
<dbReference type="Pfam" id="PF12806">
    <property type="entry name" value="Acyl-CoA_dh_C"/>
    <property type="match status" value="1"/>
</dbReference>
<dbReference type="Pfam" id="PF02770">
    <property type="entry name" value="Acyl-CoA_dh_M"/>
    <property type="match status" value="1"/>
</dbReference>
<evidence type="ECO:0000256" key="10">
    <source>
        <dbReference type="RuleBase" id="RU362125"/>
    </source>
</evidence>
<dbReference type="AlphaFoldDB" id="A0A1H6CPW3"/>
<dbReference type="Gene3D" id="2.40.110.10">
    <property type="entry name" value="Butyryl-CoA Dehydrogenase, subunit A, domain 2"/>
    <property type="match status" value="1"/>
</dbReference>
<comment type="cofactor">
    <cofactor evidence="1 10">
        <name>FAD</name>
        <dbReference type="ChEBI" id="CHEBI:57692"/>
    </cofactor>
</comment>
<dbReference type="InterPro" id="IPR006091">
    <property type="entry name" value="Acyl-CoA_Oxase/DH_mid-dom"/>
</dbReference>
<keyword evidence="3 10" id="KW-0285">Flavoprotein</keyword>
<evidence type="ECO:0000256" key="2">
    <source>
        <dbReference type="ARBA" id="ARBA00009347"/>
    </source>
</evidence>
<reference evidence="15 16" key="1">
    <citation type="submission" date="2016-10" db="EMBL/GenBank/DDBJ databases">
        <authorList>
            <person name="de Groot N.N."/>
        </authorList>
    </citation>
    <scope>NUCLEOTIDE SEQUENCE [LARGE SCALE GENOMIC DNA]</scope>
    <source>
        <strain evidence="15 16">DSM 22012</strain>
    </source>
</reference>
<gene>
    <name evidence="15" type="ORF">SAMN05444390_1047</name>
</gene>
<comment type="similarity">
    <text evidence="2 10">Belongs to the acyl-CoA dehydrogenase family.</text>
</comment>
<feature type="domain" description="Acyl-CoA oxidase/dehydrogenase middle" evidence="12">
    <location>
        <begin position="162"/>
        <end position="267"/>
    </location>
</feature>
<keyword evidence="4 10" id="KW-0274">FAD</keyword>
<evidence type="ECO:0000259" key="14">
    <source>
        <dbReference type="Pfam" id="PF12806"/>
    </source>
</evidence>
<dbReference type="InterPro" id="IPR009100">
    <property type="entry name" value="AcylCoA_DH/oxidase_NM_dom_sf"/>
</dbReference>
<evidence type="ECO:0000256" key="3">
    <source>
        <dbReference type="ARBA" id="ARBA00022630"/>
    </source>
</evidence>
<evidence type="ECO:0000313" key="16">
    <source>
        <dbReference type="Proteomes" id="UP000236745"/>
    </source>
</evidence>
<dbReference type="FunFam" id="2.40.110.10:FF:000031">
    <property type="entry name" value="Acyl-CoA dehydrogenase, putative"/>
    <property type="match status" value="1"/>
</dbReference>
<dbReference type="InterPro" id="IPR025878">
    <property type="entry name" value="Acyl-CoA_dh-like_C_dom"/>
</dbReference>
<feature type="domain" description="Acyl-CoA dehydrogenase/oxidase N-terminal" evidence="13">
    <location>
        <begin position="38"/>
        <end position="158"/>
    </location>
</feature>
<evidence type="ECO:0000259" key="12">
    <source>
        <dbReference type="Pfam" id="PF02770"/>
    </source>
</evidence>
<dbReference type="InterPro" id="IPR052166">
    <property type="entry name" value="Diverse_Acyl-CoA_DH"/>
</dbReference>
<dbReference type="GO" id="GO:0016627">
    <property type="term" value="F:oxidoreductase activity, acting on the CH-CH group of donors"/>
    <property type="evidence" value="ECO:0007669"/>
    <property type="project" value="InterPro"/>
</dbReference>
<keyword evidence="5 10" id="KW-0560">Oxidoreductase</keyword>
<dbReference type="Gene3D" id="1.20.140.10">
    <property type="entry name" value="Butyryl-CoA Dehydrogenase, subunit A, domain 3"/>
    <property type="match status" value="1"/>
</dbReference>
<dbReference type="PANTHER" id="PTHR42803:SF1">
    <property type="entry name" value="BROAD-SPECIFICITY LINEAR ACYL-COA DEHYDROGENASE FADE5"/>
    <property type="match status" value="1"/>
</dbReference>
<protein>
    <recommendedName>
        <fullName evidence="9">3-methylmercaptopropionyl-CoA dehydrogenase</fullName>
        <ecNumber evidence="8">1.3.99.41</ecNumber>
    </recommendedName>
</protein>
<evidence type="ECO:0000256" key="1">
    <source>
        <dbReference type="ARBA" id="ARBA00001974"/>
    </source>
</evidence>
<dbReference type="InterPro" id="IPR036250">
    <property type="entry name" value="AcylCo_DH-like_C"/>
</dbReference>
<feature type="domain" description="Acyl-CoA dehydrogenase/oxidase C-terminal" evidence="11">
    <location>
        <begin position="277"/>
        <end position="439"/>
    </location>
</feature>
<evidence type="ECO:0000256" key="4">
    <source>
        <dbReference type="ARBA" id="ARBA00022827"/>
    </source>
</evidence>
<evidence type="ECO:0000256" key="6">
    <source>
        <dbReference type="ARBA" id="ARBA00051388"/>
    </source>
</evidence>
<evidence type="ECO:0000259" key="11">
    <source>
        <dbReference type="Pfam" id="PF00441"/>
    </source>
</evidence>
<dbReference type="Gene3D" id="1.10.540.10">
    <property type="entry name" value="Acyl-CoA dehydrogenase/oxidase, N-terminal domain"/>
    <property type="match status" value="1"/>
</dbReference>
<dbReference type="OrthoDB" id="9764895at2"/>
<dbReference type="Pfam" id="PF00441">
    <property type="entry name" value="Acyl-CoA_dh_1"/>
    <property type="match status" value="1"/>
</dbReference>